<evidence type="ECO:0000313" key="2">
    <source>
        <dbReference type="EMBL" id="RKP58817.1"/>
    </source>
</evidence>
<dbReference type="InterPro" id="IPR027843">
    <property type="entry name" value="DUF4440"/>
</dbReference>
<evidence type="ECO:0000313" key="3">
    <source>
        <dbReference type="Proteomes" id="UP000270342"/>
    </source>
</evidence>
<proteinExistence type="predicted"/>
<organism evidence="2 3">
    <name type="scientific">Pararobbsia silviterrae</name>
    <dbReference type="NCBI Taxonomy" id="1792498"/>
    <lineage>
        <taxon>Bacteria</taxon>
        <taxon>Pseudomonadati</taxon>
        <taxon>Pseudomonadota</taxon>
        <taxon>Betaproteobacteria</taxon>
        <taxon>Burkholderiales</taxon>
        <taxon>Burkholderiaceae</taxon>
        <taxon>Pararobbsia</taxon>
    </lineage>
</organism>
<dbReference type="OrthoDB" id="8018097at2"/>
<name>A0A494YFK5_9BURK</name>
<dbReference type="RefSeq" id="WP_121083011.1">
    <property type="nucleotide sequence ID" value="NZ_RBZU01000001.1"/>
</dbReference>
<dbReference type="Proteomes" id="UP000270342">
    <property type="component" value="Unassembled WGS sequence"/>
</dbReference>
<dbReference type="EMBL" id="RBZU01000001">
    <property type="protein sequence ID" value="RKP58817.1"/>
    <property type="molecule type" value="Genomic_DNA"/>
</dbReference>
<evidence type="ECO:0000259" key="1">
    <source>
        <dbReference type="Pfam" id="PF14534"/>
    </source>
</evidence>
<keyword evidence="3" id="KW-1185">Reference proteome</keyword>
<accession>A0A494YFK5</accession>
<dbReference type="AlphaFoldDB" id="A0A494YFK5"/>
<sequence length="132" mass="14705">MAAKFSETVVNTVRELERERFRAMVEGDGDQLDALLSDAVSYIHTNGKRETKPQFLAAITNGKRRYRQIEVETQDILLASDTTCVVTGKAIVELEANNGALLFHIAYTAVQVLEDDGWRLAAWQATRCATES</sequence>
<gene>
    <name evidence="2" type="ORF">D7S86_02485</name>
</gene>
<dbReference type="SUPFAM" id="SSF54427">
    <property type="entry name" value="NTF2-like"/>
    <property type="match status" value="1"/>
</dbReference>
<comment type="caution">
    <text evidence="2">The sequence shown here is derived from an EMBL/GenBank/DDBJ whole genome shotgun (WGS) entry which is preliminary data.</text>
</comment>
<dbReference type="Gene3D" id="3.10.450.50">
    <property type="match status" value="1"/>
</dbReference>
<reference evidence="2 3" key="1">
    <citation type="submission" date="2018-10" db="EMBL/GenBank/DDBJ databases">
        <title>Robbsia sp. DHC34, isolated from soil.</title>
        <authorList>
            <person name="Gao Z.-H."/>
            <person name="Qiu L.-H."/>
        </authorList>
    </citation>
    <scope>NUCLEOTIDE SEQUENCE [LARGE SCALE GENOMIC DNA]</scope>
    <source>
        <strain evidence="2 3">DHC34</strain>
    </source>
</reference>
<dbReference type="InterPro" id="IPR032710">
    <property type="entry name" value="NTF2-like_dom_sf"/>
</dbReference>
<protein>
    <submittedName>
        <fullName evidence="2">Nuclear transport factor 2 family protein</fullName>
    </submittedName>
</protein>
<feature type="domain" description="DUF4440" evidence="1">
    <location>
        <begin position="13"/>
        <end position="120"/>
    </location>
</feature>
<dbReference type="Pfam" id="PF14534">
    <property type="entry name" value="DUF4440"/>
    <property type="match status" value="1"/>
</dbReference>